<dbReference type="InterPro" id="IPR036249">
    <property type="entry name" value="Thioredoxin-like_sf"/>
</dbReference>
<sequence>MNSLNSHINGDSTNQSNTDDDLKYGFQRQDMYKSSLAGTVDAYGRHVFLCYKSPDNWPASVEDPEFDPIPRLLSSALKSRNNQFHGKIRLTLCEGRDGSTESSNGDILIFPDMIRYRGLTHLDVDTFVDNVFVRGSQWASQVPETLTGSYVFVCCHQNRDKRCGLCGPVLVERFKEEIESRSMKHQVFVSPCSHLGGHQYAGNLIIFSLLEGKCEGHWYGYVTPNDVPILLDEHIGKRKIVERFWRGRMGSLNSEGKKFEEPKLQQNSCGLLNGTSCCSGSDRVSCCANKTVEENTSVGEKNMRDGTRTKGLGRL</sequence>
<dbReference type="AlphaFoldDB" id="A0A7J7GWL5"/>
<dbReference type="Pfam" id="PF06999">
    <property type="entry name" value="Suc_Fer-like"/>
    <property type="match status" value="1"/>
</dbReference>
<proteinExistence type="predicted"/>
<name>A0A7J7GWL5_CAMSI</name>
<dbReference type="EMBL" id="JACBKZ010000007">
    <property type="protein sequence ID" value="KAF5945163.1"/>
    <property type="molecule type" value="Genomic_DNA"/>
</dbReference>
<evidence type="ECO:0000313" key="3">
    <source>
        <dbReference type="Proteomes" id="UP000593564"/>
    </source>
</evidence>
<dbReference type="InterPro" id="IPR009737">
    <property type="entry name" value="Aim32/Apd1-like"/>
</dbReference>
<dbReference type="FunFam" id="3.40.30.10:FF:000213">
    <property type="entry name" value="APD1p protein"/>
    <property type="match status" value="1"/>
</dbReference>
<dbReference type="CDD" id="cd03062">
    <property type="entry name" value="TRX_Fd_Sucrase"/>
    <property type="match status" value="1"/>
</dbReference>
<dbReference type="PANTHER" id="PTHR31902:SF10">
    <property type="entry name" value="SUCRASE_FERREDOXIN-LIKE FAMILY PROTEIN"/>
    <property type="match status" value="1"/>
</dbReference>
<feature type="region of interest" description="Disordered" evidence="1">
    <location>
        <begin position="1"/>
        <end position="22"/>
    </location>
</feature>
<keyword evidence="3" id="KW-1185">Reference proteome</keyword>
<dbReference type="SUPFAM" id="SSF52833">
    <property type="entry name" value="Thioredoxin-like"/>
    <property type="match status" value="1"/>
</dbReference>
<feature type="compositionally biased region" description="Polar residues" evidence="1">
    <location>
        <begin position="1"/>
        <end position="17"/>
    </location>
</feature>
<dbReference type="Gene3D" id="3.40.30.10">
    <property type="entry name" value="Glutaredoxin"/>
    <property type="match status" value="1"/>
</dbReference>
<dbReference type="Proteomes" id="UP000593564">
    <property type="component" value="Unassembled WGS sequence"/>
</dbReference>
<dbReference type="PANTHER" id="PTHR31902">
    <property type="entry name" value="ACTIN PATCHES DISTAL PROTEIN 1"/>
    <property type="match status" value="1"/>
</dbReference>
<evidence type="ECO:0008006" key="4">
    <source>
        <dbReference type="Google" id="ProtNLM"/>
    </source>
</evidence>
<organism evidence="2 3">
    <name type="scientific">Camellia sinensis</name>
    <name type="common">Tea plant</name>
    <name type="synonym">Thea sinensis</name>
    <dbReference type="NCBI Taxonomy" id="4442"/>
    <lineage>
        <taxon>Eukaryota</taxon>
        <taxon>Viridiplantae</taxon>
        <taxon>Streptophyta</taxon>
        <taxon>Embryophyta</taxon>
        <taxon>Tracheophyta</taxon>
        <taxon>Spermatophyta</taxon>
        <taxon>Magnoliopsida</taxon>
        <taxon>eudicotyledons</taxon>
        <taxon>Gunneridae</taxon>
        <taxon>Pentapetalae</taxon>
        <taxon>asterids</taxon>
        <taxon>Ericales</taxon>
        <taxon>Theaceae</taxon>
        <taxon>Camellia</taxon>
    </lineage>
</organism>
<comment type="caution">
    <text evidence="2">The sequence shown here is derived from an EMBL/GenBank/DDBJ whole genome shotgun (WGS) entry which is preliminary data.</text>
</comment>
<protein>
    <recommendedName>
        <fullName evidence="4">Sucrase/ferredoxin-like family protein</fullName>
    </recommendedName>
</protein>
<gene>
    <name evidence="2" type="ORF">HYC85_015391</name>
</gene>
<evidence type="ECO:0000256" key="1">
    <source>
        <dbReference type="SAM" id="MobiDB-lite"/>
    </source>
</evidence>
<evidence type="ECO:0000313" key="2">
    <source>
        <dbReference type="EMBL" id="KAF5945163.1"/>
    </source>
</evidence>
<accession>A0A7J7GWL5</accession>
<reference evidence="2 3" key="2">
    <citation type="submission" date="2020-07" db="EMBL/GenBank/DDBJ databases">
        <title>Genome assembly of wild tea tree DASZ reveals pedigree and selection history of tea varieties.</title>
        <authorList>
            <person name="Zhang W."/>
        </authorList>
    </citation>
    <scope>NUCLEOTIDE SEQUENCE [LARGE SCALE GENOMIC DNA]</scope>
    <source>
        <strain evidence="3">cv. G240</strain>
        <tissue evidence="2">Leaf</tissue>
    </source>
</reference>
<reference evidence="3" key="1">
    <citation type="journal article" date="2020" name="Nat. Commun.">
        <title>Genome assembly of wild tea tree DASZ reveals pedigree and selection history of tea varieties.</title>
        <authorList>
            <person name="Zhang W."/>
            <person name="Zhang Y."/>
            <person name="Qiu H."/>
            <person name="Guo Y."/>
            <person name="Wan H."/>
            <person name="Zhang X."/>
            <person name="Scossa F."/>
            <person name="Alseekh S."/>
            <person name="Zhang Q."/>
            <person name="Wang P."/>
            <person name="Xu L."/>
            <person name="Schmidt M.H."/>
            <person name="Jia X."/>
            <person name="Li D."/>
            <person name="Zhu A."/>
            <person name="Guo F."/>
            <person name="Chen W."/>
            <person name="Ni D."/>
            <person name="Usadel B."/>
            <person name="Fernie A.R."/>
            <person name="Wen W."/>
        </authorList>
    </citation>
    <scope>NUCLEOTIDE SEQUENCE [LARGE SCALE GENOMIC DNA]</scope>
    <source>
        <strain evidence="3">cv. G240</strain>
    </source>
</reference>